<dbReference type="EMBL" id="JAGRRH010000004">
    <property type="protein sequence ID" value="KAG7370533.1"/>
    <property type="molecule type" value="Genomic_DNA"/>
</dbReference>
<dbReference type="AlphaFoldDB" id="A0A9K3LYU6"/>
<accession>A0A9K3LYU6</accession>
<feature type="compositionally biased region" description="Low complexity" evidence="2">
    <location>
        <begin position="113"/>
        <end position="123"/>
    </location>
</feature>
<feature type="compositionally biased region" description="Low complexity" evidence="2">
    <location>
        <begin position="1"/>
        <end position="23"/>
    </location>
</feature>
<feature type="compositionally biased region" description="Basic residues" evidence="2">
    <location>
        <begin position="69"/>
        <end position="79"/>
    </location>
</feature>
<feature type="compositionally biased region" description="Polar residues" evidence="2">
    <location>
        <begin position="391"/>
        <end position="404"/>
    </location>
</feature>
<evidence type="ECO:0000256" key="1">
    <source>
        <dbReference type="SAM" id="Coils"/>
    </source>
</evidence>
<feature type="compositionally biased region" description="Acidic residues" evidence="2">
    <location>
        <begin position="87"/>
        <end position="96"/>
    </location>
</feature>
<feature type="compositionally biased region" description="Polar residues" evidence="2">
    <location>
        <begin position="374"/>
        <end position="383"/>
    </location>
</feature>
<keyword evidence="1" id="KW-0175">Coiled coil</keyword>
<feature type="compositionally biased region" description="Basic and acidic residues" evidence="2">
    <location>
        <begin position="97"/>
        <end position="111"/>
    </location>
</feature>
<feature type="region of interest" description="Disordered" evidence="2">
    <location>
        <begin position="1"/>
        <end position="33"/>
    </location>
</feature>
<protein>
    <submittedName>
        <fullName evidence="3">Uncharacterized protein</fullName>
    </submittedName>
</protein>
<proteinExistence type="predicted"/>
<dbReference type="Proteomes" id="UP000693970">
    <property type="component" value="Unassembled WGS sequence"/>
</dbReference>
<evidence type="ECO:0000313" key="4">
    <source>
        <dbReference type="Proteomes" id="UP000693970"/>
    </source>
</evidence>
<feature type="region of interest" description="Disordered" evidence="2">
    <location>
        <begin position="746"/>
        <end position="799"/>
    </location>
</feature>
<reference evidence="3" key="1">
    <citation type="journal article" date="2021" name="Sci. Rep.">
        <title>Diploid genomic architecture of Nitzschia inconspicua, an elite biomass production diatom.</title>
        <authorList>
            <person name="Oliver A."/>
            <person name="Podell S."/>
            <person name="Pinowska A."/>
            <person name="Traller J.C."/>
            <person name="Smith S.R."/>
            <person name="McClure R."/>
            <person name="Beliaev A."/>
            <person name="Bohutskyi P."/>
            <person name="Hill E.A."/>
            <person name="Rabines A."/>
            <person name="Zheng H."/>
            <person name="Allen L.Z."/>
            <person name="Kuo A."/>
            <person name="Grigoriev I.V."/>
            <person name="Allen A.E."/>
            <person name="Hazlebeck D."/>
            <person name="Allen E.E."/>
        </authorList>
    </citation>
    <scope>NUCLEOTIDE SEQUENCE</scope>
    <source>
        <strain evidence="3">Hildebrandi</strain>
    </source>
</reference>
<keyword evidence="4" id="KW-1185">Reference proteome</keyword>
<comment type="caution">
    <text evidence="3">The sequence shown here is derived from an EMBL/GenBank/DDBJ whole genome shotgun (WGS) entry which is preliminary data.</text>
</comment>
<organism evidence="3 4">
    <name type="scientific">Nitzschia inconspicua</name>
    <dbReference type="NCBI Taxonomy" id="303405"/>
    <lineage>
        <taxon>Eukaryota</taxon>
        <taxon>Sar</taxon>
        <taxon>Stramenopiles</taxon>
        <taxon>Ochrophyta</taxon>
        <taxon>Bacillariophyta</taxon>
        <taxon>Bacillariophyceae</taxon>
        <taxon>Bacillariophycidae</taxon>
        <taxon>Bacillariales</taxon>
        <taxon>Bacillariaceae</taxon>
        <taxon>Nitzschia</taxon>
    </lineage>
</organism>
<evidence type="ECO:0000313" key="3">
    <source>
        <dbReference type="EMBL" id="KAG7370533.1"/>
    </source>
</evidence>
<feature type="coiled-coil region" evidence="1">
    <location>
        <begin position="555"/>
        <end position="582"/>
    </location>
</feature>
<feature type="compositionally biased region" description="Low complexity" evidence="2">
    <location>
        <begin position="766"/>
        <end position="798"/>
    </location>
</feature>
<feature type="compositionally biased region" description="Low complexity" evidence="2">
    <location>
        <begin position="343"/>
        <end position="358"/>
    </location>
</feature>
<gene>
    <name evidence="3" type="ORF">IV203_019103</name>
</gene>
<reference evidence="3" key="2">
    <citation type="submission" date="2021-04" db="EMBL/GenBank/DDBJ databases">
        <authorList>
            <person name="Podell S."/>
        </authorList>
    </citation>
    <scope>NUCLEOTIDE SEQUENCE</scope>
    <source>
        <strain evidence="3">Hildebrandi</strain>
    </source>
</reference>
<feature type="region of interest" description="Disordered" evidence="2">
    <location>
        <begin position="343"/>
        <end position="417"/>
    </location>
</feature>
<sequence length="829" mass="92415">MSSSSSSSGSSGRRGSGCRSSSRNACNESSEVARVVVTHHHHHPPGSGEKNSIDPTMVSSQANCTTSFSHHRMIRRSEKRTRTEALEREEEEEDFLNDDRNNSENDPDRKPPAAAAAATAATAVVSMPPRKTRNRRSCSNGTSCSVPTTCILPTPPRNEKQSSSIRSQYATERSTLDVLKVGPMSHVLTYLEEIDLYQLELAFWDVRRYSLPQWQALRQADISSIHCAKWRHSHNNRRLFLSLVQAIRPPSNASHRVMRITKATSTTSLLDEWARASHAYRTAGYIPYAKDYVHHISHTRKLLHECQGRPPIPINMTIGDLARSGYFVFVHLALNDPPPSTATTITTKAATATTQTETSNPKEDDNDDEDDSQTRAVETTKTTVKPDCVQSKASSTDDSNNNTAQRRQRHPLRRRKHPQHFDAFRKVRQAVYYPSTGKMLLKFENPVAHFLGMRSEWPQIKSFNDWHQIDWTILNQLKLSGRIGSEIESVLSYERNCHARLLPLLQNMDIAITLPKHCLDDEGNSVYPANQVQQRLGVRPPPPDVLGDFFADAQQRALQAQLQRLQQETVNLRRQLNGLAAQVNGLVADVRRDRAMDGAIDHAVLAQRLQHALGNVVHPNHPQQMNMNPHPIAVAAAAAADGIINNNHNHNQNINHVVEGNQINNGNDFQGNVLDDHQMEAALVRRNALQPSSNPPSPETFIVTGRCTKLLWTSQYTSEFRRPILQSLPPGATHPEFTTDIFLDHHSRRSPPRESHSTDGTSYNHSVTNTSTSGSIVSSSVPNNNHSASTTTTTTTTTCSVSPWEVSIPVTPTLVAIFEVYRLSHPDDG</sequence>
<feature type="region of interest" description="Disordered" evidence="2">
    <location>
        <begin position="63"/>
        <end position="168"/>
    </location>
</feature>
<feature type="compositionally biased region" description="Basic residues" evidence="2">
    <location>
        <begin position="406"/>
        <end position="417"/>
    </location>
</feature>
<name>A0A9K3LYU6_9STRA</name>
<feature type="compositionally biased region" description="Polar residues" evidence="2">
    <location>
        <begin position="137"/>
        <end position="148"/>
    </location>
</feature>
<evidence type="ECO:0000256" key="2">
    <source>
        <dbReference type="SAM" id="MobiDB-lite"/>
    </source>
</evidence>